<comment type="caution">
    <text evidence="5">The sequence shown here is derived from an EMBL/GenBank/DDBJ whole genome shotgun (WGS) entry which is preliminary data.</text>
</comment>
<feature type="domain" description="FAD-binding FR-type" evidence="4">
    <location>
        <begin position="1"/>
        <end position="98"/>
    </location>
</feature>
<dbReference type="PANTHER" id="PTHR47354:SF7">
    <property type="entry name" value="NAD(P)H-FLAVIN REDUCTASE"/>
    <property type="match status" value="1"/>
</dbReference>
<name>A0ABT2YUX3_9GAMM</name>
<organism evidence="5 6">
    <name type="scientific">Marinomonas sargassi</name>
    <dbReference type="NCBI Taxonomy" id="2984494"/>
    <lineage>
        <taxon>Bacteria</taxon>
        <taxon>Pseudomonadati</taxon>
        <taxon>Pseudomonadota</taxon>
        <taxon>Gammaproteobacteria</taxon>
        <taxon>Oceanospirillales</taxon>
        <taxon>Oceanospirillaceae</taxon>
        <taxon>Marinomonas</taxon>
    </lineage>
</organism>
<dbReference type="Gene3D" id="2.40.30.10">
    <property type="entry name" value="Translation factors"/>
    <property type="match status" value="1"/>
</dbReference>
<dbReference type="SUPFAM" id="SSF52343">
    <property type="entry name" value="Ferredoxin reductase-like, C-terminal NADP-linked domain"/>
    <property type="match status" value="1"/>
</dbReference>
<dbReference type="SUPFAM" id="SSF63380">
    <property type="entry name" value="Riboflavin synthase domain-like"/>
    <property type="match status" value="1"/>
</dbReference>
<dbReference type="PANTHER" id="PTHR47354">
    <property type="entry name" value="NADH OXIDOREDUCTASE HCR"/>
    <property type="match status" value="1"/>
</dbReference>
<keyword evidence="6" id="KW-1185">Reference proteome</keyword>
<keyword evidence="2" id="KW-0455">Luminescence</keyword>
<dbReference type="PRINTS" id="PR00410">
    <property type="entry name" value="PHEHYDRXLASE"/>
</dbReference>
<evidence type="ECO:0000313" key="6">
    <source>
        <dbReference type="Proteomes" id="UP001209713"/>
    </source>
</evidence>
<evidence type="ECO:0000256" key="3">
    <source>
        <dbReference type="ARBA" id="ARBA00038177"/>
    </source>
</evidence>
<accession>A0ABT2YUX3</accession>
<dbReference type="Proteomes" id="UP001209713">
    <property type="component" value="Unassembled WGS sequence"/>
</dbReference>
<dbReference type="InterPro" id="IPR050415">
    <property type="entry name" value="MRET"/>
</dbReference>
<reference evidence="5 6" key="1">
    <citation type="submission" date="2022-10" db="EMBL/GenBank/DDBJ databases">
        <title>Marinomonas transparenta sp. nov. and Marinomonas sargassi sp. nov., isolated from marine alga (Sargassum natans (L.) Gaillon).</title>
        <authorList>
            <person name="Wang Y."/>
        </authorList>
    </citation>
    <scope>NUCLEOTIDE SEQUENCE [LARGE SCALE GENOMIC DNA]</scope>
    <source>
        <strain evidence="5 6">C2222</strain>
    </source>
</reference>
<dbReference type="InterPro" id="IPR017927">
    <property type="entry name" value="FAD-bd_FR_type"/>
</dbReference>
<dbReference type="EMBL" id="JAOVZB010000005">
    <property type="protein sequence ID" value="MCV2403691.1"/>
    <property type="molecule type" value="Genomic_DNA"/>
</dbReference>
<evidence type="ECO:0000313" key="5">
    <source>
        <dbReference type="EMBL" id="MCV2403691.1"/>
    </source>
</evidence>
<comment type="similarity">
    <text evidence="3">Belongs to the Fre/LuxG FAD/NAD(P) flavoprotein oxidoreductase family.</text>
</comment>
<dbReference type="CDD" id="cd06189">
    <property type="entry name" value="flavin_oxioreductase"/>
    <property type="match status" value="1"/>
</dbReference>
<evidence type="ECO:0000259" key="4">
    <source>
        <dbReference type="PROSITE" id="PS51384"/>
    </source>
</evidence>
<proteinExistence type="inferred from homology"/>
<keyword evidence="1" id="KW-0560">Oxidoreductase</keyword>
<dbReference type="PROSITE" id="PS51384">
    <property type="entry name" value="FAD_FR"/>
    <property type="match status" value="1"/>
</dbReference>
<gene>
    <name evidence="5" type="ORF">OFY17_12490</name>
</gene>
<dbReference type="InterPro" id="IPR039261">
    <property type="entry name" value="FNR_nucleotide-bd"/>
</dbReference>
<dbReference type="Pfam" id="PF00175">
    <property type="entry name" value="NAD_binding_1"/>
    <property type="match status" value="1"/>
</dbReference>
<evidence type="ECO:0000256" key="1">
    <source>
        <dbReference type="ARBA" id="ARBA00023002"/>
    </source>
</evidence>
<dbReference type="InterPro" id="IPR017938">
    <property type="entry name" value="Riboflavin_synthase-like_b-brl"/>
</dbReference>
<dbReference type="RefSeq" id="WP_263531067.1">
    <property type="nucleotide sequence ID" value="NZ_JAOVZB010000005.1"/>
</dbReference>
<evidence type="ECO:0000256" key="2">
    <source>
        <dbReference type="ARBA" id="ARBA00023223"/>
    </source>
</evidence>
<protein>
    <submittedName>
        <fullName evidence="5">NAD(P)H-flavin reductase</fullName>
    </submittedName>
</protein>
<dbReference type="Gene3D" id="3.40.50.80">
    <property type="entry name" value="Nucleotide-binding domain of ferredoxin-NADP reductase (FNR) module"/>
    <property type="match status" value="1"/>
</dbReference>
<dbReference type="InterPro" id="IPR001433">
    <property type="entry name" value="OxRdtase_FAD/NAD-bd"/>
</dbReference>
<sequence>MENITAKVKSVELVNKDVYQIALQADDLTFHAGQYLMIVLPTGEQVPYSIGSAPHELPSLTLYILVSDAESLAHKVVEHIKSNSQISIKAAGGDCHLANGVLSTTPDHILLIAGGTGFAQIKSLYSSLIEQDYQGKVSFYWGVRSYEDIFAEGWLEEAKEHAAFSINIVVNEKSEEWQGRTGWLYDAVIQDVEDLSHCTAFICGSVNMVYGTLDQLEQQGLQESNCFSDVFAYAPRPKK</sequence>